<gene>
    <name evidence="4" type="ORF">DSAG12_03255</name>
</gene>
<dbReference type="CDD" id="cd06174">
    <property type="entry name" value="MFS"/>
    <property type="match status" value="1"/>
</dbReference>
<feature type="coiled-coil region" evidence="1">
    <location>
        <begin position="674"/>
        <end position="701"/>
    </location>
</feature>
<feature type="transmembrane region" description="Helical" evidence="3">
    <location>
        <begin position="441"/>
        <end position="464"/>
    </location>
</feature>
<evidence type="ECO:0000313" key="5">
    <source>
        <dbReference type="Proteomes" id="UP000321408"/>
    </source>
</evidence>
<dbReference type="Proteomes" id="UP000321408">
    <property type="component" value="Chromosome"/>
</dbReference>
<feature type="transmembrane region" description="Helical" evidence="3">
    <location>
        <begin position="511"/>
        <end position="531"/>
    </location>
</feature>
<feature type="coiled-coil region" evidence="1">
    <location>
        <begin position="618"/>
        <end position="645"/>
    </location>
</feature>
<dbReference type="KEGG" id="psyt:DSAG12_03255"/>
<protein>
    <submittedName>
        <fullName evidence="4">Uncharacterized protein</fullName>
    </submittedName>
</protein>
<evidence type="ECO:0000256" key="2">
    <source>
        <dbReference type="SAM" id="MobiDB-lite"/>
    </source>
</evidence>
<feature type="coiled-coil region" evidence="1">
    <location>
        <begin position="778"/>
        <end position="812"/>
    </location>
</feature>
<feature type="compositionally biased region" description="Basic and acidic residues" evidence="2">
    <location>
        <begin position="40"/>
        <end position="55"/>
    </location>
</feature>
<feature type="transmembrane region" description="Helical" evidence="3">
    <location>
        <begin position="484"/>
        <end position="505"/>
    </location>
</feature>
<dbReference type="GeneID" id="41331224"/>
<feature type="transmembrane region" description="Helical" evidence="3">
    <location>
        <begin position="154"/>
        <end position="173"/>
    </location>
</feature>
<dbReference type="EMBL" id="CP042905">
    <property type="protein sequence ID" value="QEE17418.1"/>
    <property type="molecule type" value="Genomic_DNA"/>
</dbReference>
<feature type="coiled-coil region" evidence="1">
    <location>
        <begin position="1127"/>
        <end position="1178"/>
    </location>
</feature>
<name>A0A5B9DDU5_9ARCH</name>
<dbReference type="RefSeq" id="WP_147664313.1">
    <property type="nucleotide sequence ID" value="NZ_CP042905.2"/>
</dbReference>
<organism evidence="4 5">
    <name type="scientific">Promethearchaeum syntrophicum</name>
    <dbReference type="NCBI Taxonomy" id="2594042"/>
    <lineage>
        <taxon>Archaea</taxon>
        <taxon>Promethearchaeati</taxon>
        <taxon>Promethearchaeota</taxon>
        <taxon>Promethearchaeia</taxon>
        <taxon>Promethearchaeales</taxon>
        <taxon>Promethearchaeaceae</taxon>
        <taxon>Promethearchaeum</taxon>
    </lineage>
</organism>
<feature type="coiled-coil region" evidence="1">
    <location>
        <begin position="840"/>
        <end position="957"/>
    </location>
</feature>
<accession>A0A5B9DDU5</accession>
<keyword evidence="3" id="KW-0472">Membrane</keyword>
<feature type="transmembrane region" description="Helical" evidence="3">
    <location>
        <begin position="193"/>
        <end position="213"/>
    </location>
</feature>
<feature type="transmembrane region" description="Helical" evidence="3">
    <location>
        <begin position="405"/>
        <end position="429"/>
    </location>
</feature>
<dbReference type="AlphaFoldDB" id="A0A5B9DDU5"/>
<feature type="transmembrane region" description="Helical" evidence="3">
    <location>
        <begin position="365"/>
        <end position="384"/>
    </location>
</feature>
<feature type="transmembrane region" description="Helical" evidence="3">
    <location>
        <begin position="286"/>
        <end position="306"/>
    </location>
</feature>
<sequence>MEEEELESEKESSENEENEEIAENELEADEEEAEEIDKDEEAKETENLETEAHTDEIHWESSLDEKLSEKELKKLEKKKFKEKIKEKQQELNKKTSEIIEGQFLKVFDKRVRLYTIVFIVGAILIGVLTLIPFGESTQGVNFLGKEGITNLNQFLIITISFTMIIGFTLIFLLSRKKKLHDIIFADEKVGIKALITGISLGVGFVVCLLWWSIVDQGVEGTVPFLQYQTLFGIILAIVFFGWNIIQIVYVKDTIEKTSIKSEARFQIKRELKSNESKNRTATILNIIYMIIPFIFQIFFIWLFLYFDTPDFLEALNPTNPRTSRFIPENFSWNDWLVANPIGPEESRFLIFFTGYFTDIWWGTQALQGILIWVIIVFGITIATTQNQVKLYRKSKSNQTINVYSGVFYIIFWFLLWIKLFLIINTYITIATTLEGTEASVAWYYQIFDWITSILLMVITILNLVRTFGLKIKSVESTKITKFNLVIILFIFVASYWGGQWSLIASGTSQNVLNLGTGVIVSFVYLGFYFWYSKWIMERRGFIRKSSFTTPETKAMLIEVSQRYKERLLQTIENEEIITTTLNDYMLEKKIVIVGGEEEDAVVQTLDEAEADKSAKEKFEIAKKNLKEAGIEKAKYEEAVETLKNSKVEIEEFIKSEKIAQKEIDELDPTIADNFNSINEKKKKLENEISNEEIKLNDLEQEFSSLEKPIQPEDVYNEEGSLDEELMREKKEKYKISLKEYNDLDSKIKKSNTKIASNKFTIANLLPEWNEAKSNLEDANSKRANLLEIQQNIKDIQRKIEALELDVVSLKERAEAAQPLLDSAEELFKTAEIENLSYLELEKAKQKEVDAEEKLSRAQVVYDNASKEVQNATDFLGALKTVDEIKKDIQLFEDQVQTAQDAVTTSENTLAEKVKILEDKEVVLKAAKKETDTAKLILDQVEKELVKVQKEYKKIKSSHEKAINRQHEIDEAKAILEEAKMIQSEIISISKGESKLKEAESFLKEKKTELRILKKQDSVDQANIDTILDAINTTEVKIKQYRAELKDAKSTQSKVVKAQKTLRLLEEDQPDLMAIEQQLDDVEHTMQEFTEKLVEPQKVYEEKRDNQILCQEEFDFADKEEKLAQKLVTDEKLELRNVSDEKEGAEQSLIERQNAESTLEKEKKNLNEVINILNQAKDHYTEVREAREVQEEIYNAKEDDADLDREIYLSYKALKKAHKTFKDAIRSAEHNLRSCEARVEEAKKKKSVLLEKR</sequence>
<keyword evidence="3" id="KW-1133">Transmembrane helix</keyword>
<evidence type="ECO:0000256" key="1">
    <source>
        <dbReference type="SAM" id="Coils"/>
    </source>
</evidence>
<evidence type="ECO:0000256" key="3">
    <source>
        <dbReference type="SAM" id="Phobius"/>
    </source>
</evidence>
<keyword evidence="1" id="KW-0175">Coiled coil</keyword>
<evidence type="ECO:0000313" key="4">
    <source>
        <dbReference type="EMBL" id="QEE17418.1"/>
    </source>
</evidence>
<dbReference type="PANTHER" id="PTHR36812:SF9">
    <property type="entry name" value="MYB-LIKE PROTEIN X ISOFORM X1"/>
    <property type="match status" value="1"/>
</dbReference>
<feature type="transmembrane region" description="Helical" evidence="3">
    <location>
        <begin position="225"/>
        <end position="250"/>
    </location>
</feature>
<proteinExistence type="predicted"/>
<feature type="coiled-coil region" evidence="1">
    <location>
        <begin position="995"/>
        <end position="1091"/>
    </location>
</feature>
<feature type="compositionally biased region" description="Acidic residues" evidence="2">
    <location>
        <begin position="1"/>
        <end position="39"/>
    </location>
</feature>
<feature type="coiled-coil region" evidence="1">
    <location>
        <begin position="1224"/>
        <end position="1251"/>
    </location>
</feature>
<reference evidence="4 5" key="2">
    <citation type="journal article" date="2024" name="Int. J. Syst. Evol. Microbiol.">
        <title>Promethearchaeum syntrophicum gen. nov., sp. nov., an anaerobic, obligately syntrophic archaeon, the first isolate of the lineage 'Asgard' archaea, and proposal of the new archaeal phylum Promethearchaeota phyl. nov. and kingdom Promethearchaeati regn. nov.</title>
        <authorList>
            <person name="Imachi H."/>
            <person name="Nobu M.K."/>
            <person name="Kato S."/>
            <person name="Takaki Y."/>
            <person name="Miyazaki M."/>
            <person name="Miyata M."/>
            <person name="Ogawara M."/>
            <person name="Saito Y."/>
            <person name="Sakai S."/>
            <person name="Tahara Y.O."/>
            <person name="Takano Y."/>
            <person name="Tasumi E."/>
            <person name="Uematsu K."/>
            <person name="Yoshimura T."/>
            <person name="Itoh T."/>
            <person name="Ohkuma M."/>
            <person name="Takai K."/>
        </authorList>
    </citation>
    <scope>NUCLEOTIDE SEQUENCE [LARGE SCALE GENOMIC DNA]</scope>
    <source>
        <strain evidence="4 5">MK-D1</strain>
    </source>
</reference>
<keyword evidence="3" id="KW-0812">Transmembrane</keyword>
<feature type="region of interest" description="Disordered" evidence="2">
    <location>
        <begin position="1"/>
        <end position="55"/>
    </location>
</feature>
<dbReference type="PANTHER" id="PTHR36812">
    <property type="entry name" value="NEUROFILAMENT TRIPLET M PROTEIN-LIKE PROTEIN"/>
    <property type="match status" value="1"/>
</dbReference>
<keyword evidence="5" id="KW-1185">Reference proteome</keyword>
<reference evidence="4 5" key="1">
    <citation type="journal article" date="2020" name="Nature">
        <title>Isolation of an archaeon at the prokaryote-eukaryote interface.</title>
        <authorList>
            <person name="Imachi H."/>
            <person name="Nobu M.K."/>
            <person name="Nakahara N."/>
            <person name="Morono Y."/>
            <person name="Ogawara M."/>
            <person name="Takaki Y."/>
            <person name="Takano Y."/>
            <person name="Uematsu K."/>
            <person name="Ikuta T."/>
            <person name="Ito M."/>
            <person name="Matsui Y."/>
            <person name="Miyazaki M."/>
            <person name="Murata K."/>
            <person name="Saito Y."/>
            <person name="Sakai S."/>
            <person name="Song C."/>
            <person name="Tasumi E."/>
            <person name="Yamanaka Y."/>
            <person name="Yamaguchi T."/>
            <person name="Kamagata Y."/>
            <person name="Tamaki H."/>
            <person name="Takai K."/>
        </authorList>
    </citation>
    <scope>NUCLEOTIDE SEQUENCE [LARGE SCALE GENOMIC DNA]</scope>
    <source>
        <strain evidence="4 5">MK-D1</strain>
    </source>
</reference>
<feature type="transmembrane region" description="Helical" evidence="3">
    <location>
        <begin position="113"/>
        <end position="134"/>
    </location>
</feature>